<dbReference type="InterPro" id="IPR036249">
    <property type="entry name" value="Thioredoxin-like_sf"/>
</dbReference>
<dbReference type="Gene3D" id="3.40.30.10">
    <property type="entry name" value="Glutaredoxin"/>
    <property type="match status" value="1"/>
</dbReference>
<protein>
    <submittedName>
        <fullName evidence="3">TlpA family protein disulfide reductase</fullName>
    </submittedName>
</protein>
<dbReference type="InterPro" id="IPR050553">
    <property type="entry name" value="Thioredoxin_ResA/DsbE_sf"/>
</dbReference>
<evidence type="ECO:0000259" key="2">
    <source>
        <dbReference type="PROSITE" id="PS51352"/>
    </source>
</evidence>
<feature type="signal peptide" evidence="1">
    <location>
        <begin position="1"/>
        <end position="21"/>
    </location>
</feature>
<keyword evidence="1" id="KW-0732">Signal</keyword>
<dbReference type="PANTHER" id="PTHR42852">
    <property type="entry name" value="THIOL:DISULFIDE INTERCHANGE PROTEIN DSBE"/>
    <property type="match status" value="1"/>
</dbReference>
<reference evidence="3 4" key="1">
    <citation type="submission" date="2019-04" db="EMBL/GenBank/DDBJ databases">
        <title>Pedobacter sp. AR-2-6 sp. nov., isolated from Arctic soil.</title>
        <authorList>
            <person name="Dahal R.H."/>
            <person name="Kim D.-U."/>
        </authorList>
    </citation>
    <scope>NUCLEOTIDE SEQUENCE [LARGE SCALE GENOMIC DNA]</scope>
    <source>
        <strain evidence="3 4">AR-2-6</strain>
    </source>
</reference>
<comment type="caution">
    <text evidence="3">The sequence shown here is derived from an EMBL/GenBank/DDBJ whole genome shotgun (WGS) entry which is preliminary data.</text>
</comment>
<dbReference type="GO" id="GO:0016209">
    <property type="term" value="F:antioxidant activity"/>
    <property type="evidence" value="ECO:0007669"/>
    <property type="project" value="InterPro"/>
</dbReference>
<dbReference type="InterPro" id="IPR000866">
    <property type="entry name" value="AhpC/TSA"/>
</dbReference>
<name>A0A4U1C2F4_9SPHI</name>
<dbReference type="InterPro" id="IPR013766">
    <property type="entry name" value="Thioredoxin_domain"/>
</dbReference>
<feature type="domain" description="Thioredoxin" evidence="2">
    <location>
        <begin position="84"/>
        <end position="238"/>
    </location>
</feature>
<dbReference type="GO" id="GO:0016491">
    <property type="term" value="F:oxidoreductase activity"/>
    <property type="evidence" value="ECO:0007669"/>
    <property type="project" value="InterPro"/>
</dbReference>
<feature type="chain" id="PRO_5020629365" evidence="1">
    <location>
        <begin position="22"/>
        <end position="239"/>
    </location>
</feature>
<organism evidence="3 4">
    <name type="scientific">Pedobacter cryotolerans</name>
    <dbReference type="NCBI Taxonomy" id="2571270"/>
    <lineage>
        <taxon>Bacteria</taxon>
        <taxon>Pseudomonadati</taxon>
        <taxon>Bacteroidota</taxon>
        <taxon>Sphingobacteriia</taxon>
        <taxon>Sphingobacteriales</taxon>
        <taxon>Sphingobacteriaceae</taxon>
        <taxon>Pedobacter</taxon>
    </lineage>
</organism>
<proteinExistence type="predicted"/>
<dbReference type="Pfam" id="PF00578">
    <property type="entry name" value="AhpC-TSA"/>
    <property type="match status" value="1"/>
</dbReference>
<keyword evidence="4" id="KW-1185">Reference proteome</keyword>
<dbReference type="AlphaFoldDB" id="A0A4U1C2F4"/>
<dbReference type="EMBL" id="SWBO01000008">
    <property type="protein sequence ID" value="TKB98426.1"/>
    <property type="molecule type" value="Genomic_DNA"/>
</dbReference>
<evidence type="ECO:0000313" key="4">
    <source>
        <dbReference type="Proteomes" id="UP000310477"/>
    </source>
</evidence>
<dbReference type="Proteomes" id="UP000310477">
    <property type="component" value="Unassembled WGS sequence"/>
</dbReference>
<dbReference type="RefSeq" id="WP_136877705.1">
    <property type="nucleotide sequence ID" value="NZ_SWBO01000008.1"/>
</dbReference>
<dbReference type="PROSITE" id="PS51352">
    <property type="entry name" value="THIOREDOXIN_2"/>
    <property type="match status" value="1"/>
</dbReference>
<dbReference type="CDD" id="cd02966">
    <property type="entry name" value="TlpA_like_family"/>
    <property type="match status" value="1"/>
</dbReference>
<dbReference type="SUPFAM" id="SSF52833">
    <property type="entry name" value="Thioredoxin-like"/>
    <property type="match status" value="1"/>
</dbReference>
<evidence type="ECO:0000313" key="3">
    <source>
        <dbReference type="EMBL" id="TKB98426.1"/>
    </source>
</evidence>
<evidence type="ECO:0000256" key="1">
    <source>
        <dbReference type="SAM" id="SignalP"/>
    </source>
</evidence>
<dbReference type="OrthoDB" id="9815205at2"/>
<dbReference type="PANTHER" id="PTHR42852:SF17">
    <property type="entry name" value="THIOREDOXIN-LIKE PROTEIN HI_1115"/>
    <property type="match status" value="1"/>
</dbReference>
<gene>
    <name evidence="3" type="ORF">FA045_13990</name>
</gene>
<accession>A0A4U1C2F4</accession>
<sequence length="239" mass="27642">MKKFLIIVLMFVAFYSNAQMAAPTLKLDDKAIVRDEAGNILNSKLWRAYNTTGDYAFKFNKVKTEFIMYQMSPEEKAKSIERKLASIDKLPRPSLSSSFKDGEKFKGERFVDINGNKYDLRELTGKVLVFNFWFINCPPCKQEIPELNQMYTKYKDNKDVVFLAVALDDKYDLKQFLKTYPFLYAIVPDGDFYAEKYRVSSYPTHLVVGKDGLVKFHTTGLASNTVHWVDKTIKEQIAL</sequence>